<dbReference type="SUPFAM" id="SSF48264">
    <property type="entry name" value="Cytochrome P450"/>
    <property type="match status" value="1"/>
</dbReference>
<dbReference type="GO" id="GO:0005634">
    <property type="term" value="C:nucleus"/>
    <property type="evidence" value="ECO:0007669"/>
    <property type="project" value="InterPro"/>
</dbReference>
<dbReference type="Proteomes" id="UP000008383">
    <property type="component" value="Unassembled WGS sequence"/>
</dbReference>
<dbReference type="GeneID" id="9583932"/>
<dbReference type="GO" id="GO:0004497">
    <property type="term" value="F:monooxygenase activity"/>
    <property type="evidence" value="ECO:0007669"/>
    <property type="project" value="UniProtKB-KW"/>
</dbReference>
<feature type="compositionally biased region" description="Polar residues" evidence="14">
    <location>
        <begin position="696"/>
        <end position="706"/>
    </location>
</feature>
<dbReference type="GO" id="GO:0000779">
    <property type="term" value="C:condensed chromosome, centromeric region"/>
    <property type="evidence" value="ECO:0007669"/>
    <property type="project" value="UniProtKB-ARBA"/>
</dbReference>
<feature type="region of interest" description="Disordered" evidence="14">
    <location>
        <begin position="696"/>
        <end position="717"/>
    </location>
</feature>
<evidence type="ECO:0000259" key="15">
    <source>
        <dbReference type="Pfam" id="PF07557"/>
    </source>
</evidence>
<feature type="compositionally biased region" description="Basic and acidic residues" evidence="14">
    <location>
        <begin position="707"/>
        <end position="716"/>
    </location>
</feature>
<sequence length="1179" mass="132494">MVFAKTFSSLVDYPLESLLILSCVLSTVYILSNEFVRYMARIKGFKGPPGLLMIGNLEQIQENAAEQYRQWSAEYGPVYQIQLGNIPIIVVNTAVSAKTLFGQNSQALSSRPEFYTFHKVVSNTAGTTIGTSPYSESLKRRRKGAAAALNKPSVQSYVGHLDLETKDFVAELLKYGHAGNTAIDPMPMIQRLSLSLALTLNWGVRMASQEEELFKKITHVEDEISRFRSTTGNLQDYIPLLRLNPFNFGSKKAAEMRDRRDKYLQHLNAGLEERMAKNEHQPCIQANIMLDEEAKLNKEELTSISLTMLSGGLDTLTTLIAWSIALFSQRPDIQDKAADAIKEFYSQDQPPCDATDDQKCEYIVALGKECLRYFTVLRLALPRTSIKDITYEDKVIPKGTVFFLNAWACNMGQYIYFTLVRPTCAVSSTIRANLFIFEDPYVWSDPEVFRPERWIEKPEAPLFTYGLGYRMCAGSLLANREIYLILMRHCWYHVAVGYPLTPPVLQLPGQLNLRIDSQGGMISVKPRPSPTTANTTVDFTSVTRKRTSQEDETRHIDPWRLLISYANDFDPRGITFIAELRPRSRPVMARLNDLPTTLDSIESLKRRFIRQNREIARANSVQSIRIRTLEAEVSHLLAENITLREGIISANNELEQYRTGSHFEKRLNSLRERFESGLGELTALVKDLNKLPSQSCENNASTLKENQPQKEAETKRITPRNLLRLSEDNGLLDDGNCLPAIPEDKAYAPEVDEEPEEEEMPQMDDAIGQVQSMDNVGVSVKGSDADTPLNELEESSMPCPTNENSVADVLRKVRPINTRPKRRDSSLVETLISKKDVDTSNDEAIPAIAGSKRKFDAHESENLPQAKQQIDEYQYTLMKKNPNTLPGDIGTGTENEPGLLSVGKEGIKNSTEPVKTRKALEPKNVNLNPRSTVKKVAHNNVASEKRKSSGRRKTEGGRNPRRKASDLPTNAKLNVTVDEGVIPLDKPIEIALDDPSEDNVSSEILVDSTSSLDKHLHSEYKPTSAIGQQPLRSRPARRSRGPVNYAEPSLRGKMRRPTEDLVDAVADHTIKRLSMSNNDHPAGIEAGLSTKSGVKKSLPKIYDQDSLEEKDLEVVEKSNYSSSEDDTDTDGTWPNQEQRHRSMRAPTPDLSIRPVRHSRRNSSHPNYRLEMNSMAHVPV</sequence>
<keyword evidence="12" id="KW-0137">Centromere</keyword>
<feature type="region of interest" description="Disordered" evidence="14">
    <location>
        <begin position="1021"/>
        <end position="1049"/>
    </location>
</feature>
<dbReference type="InterPro" id="IPR011515">
    <property type="entry name" value="Shugoshin_C"/>
</dbReference>
<keyword evidence="5" id="KW-0132">Cell division</keyword>
<dbReference type="Pfam" id="PF07558">
    <property type="entry name" value="Shugoshin_N"/>
    <property type="match status" value="1"/>
</dbReference>
<evidence type="ECO:0000256" key="13">
    <source>
        <dbReference type="PIRSR" id="PIRSR602401-1"/>
    </source>
</evidence>
<dbReference type="GO" id="GO:0045132">
    <property type="term" value="P:meiotic chromosome segregation"/>
    <property type="evidence" value="ECO:0007669"/>
    <property type="project" value="InterPro"/>
</dbReference>
<name>D4DF27_TRIVH</name>
<dbReference type="InterPro" id="IPR036396">
    <property type="entry name" value="Cyt_P450_sf"/>
</dbReference>
<evidence type="ECO:0000256" key="7">
    <source>
        <dbReference type="ARBA" id="ARBA00022829"/>
    </source>
</evidence>
<evidence type="ECO:0000256" key="10">
    <source>
        <dbReference type="ARBA" id="ARBA00023054"/>
    </source>
</evidence>
<dbReference type="Pfam" id="PF00067">
    <property type="entry name" value="p450"/>
    <property type="match status" value="2"/>
</dbReference>
<evidence type="ECO:0000256" key="11">
    <source>
        <dbReference type="ARBA" id="ARBA00023306"/>
    </source>
</evidence>
<evidence type="ECO:0000256" key="12">
    <source>
        <dbReference type="ARBA" id="ARBA00023328"/>
    </source>
</evidence>
<evidence type="ECO:0000256" key="5">
    <source>
        <dbReference type="ARBA" id="ARBA00022618"/>
    </source>
</evidence>
<dbReference type="PRINTS" id="PR00463">
    <property type="entry name" value="EP450I"/>
</dbReference>
<keyword evidence="18" id="KW-1185">Reference proteome</keyword>
<organism evidence="17 18">
    <name type="scientific">Trichophyton verrucosum (strain HKI 0517)</name>
    <dbReference type="NCBI Taxonomy" id="663202"/>
    <lineage>
        <taxon>Eukaryota</taxon>
        <taxon>Fungi</taxon>
        <taxon>Dikarya</taxon>
        <taxon>Ascomycota</taxon>
        <taxon>Pezizomycotina</taxon>
        <taxon>Eurotiomycetes</taxon>
        <taxon>Eurotiomycetidae</taxon>
        <taxon>Onygenales</taxon>
        <taxon>Arthrodermataceae</taxon>
        <taxon>Trichophyton</taxon>
    </lineage>
</organism>
<dbReference type="Gene3D" id="1.10.630.10">
    <property type="entry name" value="Cytochrome P450"/>
    <property type="match status" value="1"/>
</dbReference>
<evidence type="ECO:0000256" key="14">
    <source>
        <dbReference type="SAM" id="MobiDB-lite"/>
    </source>
</evidence>
<evidence type="ECO:0000256" key="3">
    <source>
        <dbReference type="ARBA" id="ARBA00010845"/>
    </source>
</evidence>
<feature type="region of interest" description="Disordered" evidence="14">
    <location>
        <begin position="884"/>
        <end position="969"/>
    </location>
</feature>
<keyword evidence="13" id="KW-0349">Heme</keyword>
<comment type="subcellular location">
    <subcellularLocation>
        <location evidence="1">Chromosome</location>
        <location evidence="1">Centromere</location>
    </subcellularLocation>
</comment>
<feature type="binding site" description="axial binding residue" evidence="13">
    <location>
        <position position="472"/>
    </location>
    <ligand>
        <name>heme</name>
        <dbReference type="ChEBI" id="CHEBI:30413"/>
    </ligand>
    <ligandPart>
        <name>Fe</name>
        <dbReference type="ChEBI" id="CHEBI:18248"/>
    </ligandPart>
</feature>
<dbReference type="RefSeq" id="XP_003020164.1">
    <property type="nucleotide sequence ID" value="XM_003020118.1"/>
</dbReference>
<feature type="compositionally biased region" description="Basic and acidic residues" evidence="14">
    <location>
        <begin position="1107"/>
        <end position="1116"/>
    </location>
</feature>
<dbReference type="GO" id="GO:0051301">
    <property type="term" value="P:cell division"/>
    <property type="evidence" value="ECO:0007669"/>
    <property type="project" value="UniProtKB-KW"/>
</dbReference>
<evidence type="ECO:0000313" key="17">
    <source>
        <dbReference type="EMBL" id="EFE39546.1"/>
    </source>
</evidence>
<evidence type="ECO:0000256" key="2">
    <source>
        <dbReference type="ARBA" id="ARBA00010617"/>
    </source>
</evidence>
<dbReference type="KEGG" id="tve:TRV_05771"/>
<dbReference type="InterPro" id="IPR002401">
    <property type="entry name" value="Cyt_P450_E_grp-I"/>
</dbReference>
<feature type="domain" description="Shugoshin C-terminal" evidence="15">
    <location>
        <begin position="1033"/>
        <end position="1056"/>
    </location>
</feature>
<comment type="similarity">
    <text evidence="3">Belongs to the shugoshin family.</text>
</comment>
<dbReference type="GO" id="GO:0020037">
    <property type="term" value="F:heme binding"/>
    <property type="evidence" value="ECO:0007669"/>
    <property type="project" value="InterPro"/>
</dbReference>
<keyword evidence="6 13" id="KW-0479">Metal-binding</keyword>
<accession>D4DF27</accession>
<evidence type="ECO:0000313" key="18">
    <source>
        <dbReference type="Proteomes" id="UP000008383"/>
    </source>
</evidence>
<keyword evidence="11" id="KW-0131">Cell cycle</keyword>
<feature type="region of interest" description="Disordered" evidence="14">
    <location>
        <begin position="783"/>
        <end position="803"/>
    </location>
</feature>
<comment type="cofactor">
    <cofactor evidence="13">
        <name>heme</name>
        <dbReference type="ChEBI" id="CHEBI:30413"/>
    </cofactor>
</comment>
<feature type="compositionally biased region" description="Basic and acidic residues" evidence="14">
    <location>
        <begin position="943"/>
        <end position="958"/>
    </location>
</feature>
<keyword evidence="7" id="KW-0159">Chromosome partition</keyword>
<keyword evidence="9 13" id="KW-0408">Iron</keyword>
<comment type="similarity">
    <text evidence="2">Belongs to the cytochrome P450 family.</text>
</comment>
<evidence type="ECO:0000256" key="4">
    <source>
        <dbReference type="ARBA" id="ARBA00022454"/>
    </source>
</evidence>
<dbReference type="PANTHER" id="PTHR46300">
    <property type="entry name" value="P450, PUTATIVE (EUROFUNG)-RELATED-RELATED"/>
    <property type="match status" value="1"/>
</dbReference>
<evidence type="ECO:0000256" key="9">
    <source>
        <dbReference type="ARBA" id="ARBA00023004"/>
    </source>
</evidence>
<dbReference type="HOGENOM" id="CLU_273217_0_0_1"/>
<comment type="caution">
    <text evidence="17">The sequence shown here is derived from an EMBL/GenBank/DDBJ whole genome shotgun (WGS) entry which is preliminary data.</text>
</comment>
<gene>
    <name evidence="17" type="ORF">TRV_05771</name>
</gene>
<reference evidence="18" key="1">
    <citation type="journal article" date="2011" name="Genome Biol.">
        <title>Comparative and functional genomics provide insights into the pathogenicity of dermatophytic fungi.</title>
        <authorList>
            <person name="Burmester A."/>
            <person name="Shelest E."/>
            <person name="Gloeckner G."/>
            <person name="Heddergott C."/>
            <person name="Schindler S."/>
            <person name="Staib P."/>
            <person name="Heidel A."/>
            <person name="Felder M."/>
            <person name="Petzold A."/>
            <person name="Szafranski K."/>
            <person name="Feuermann M."/>
            <person name="Pedruzzi I."/>
            <person name="Priebe S."/>
            <person name="Groth M."/>
            <person name="Winkler R."/>
            <person name="Li W."/>
            <person name="Kniemeyer O."/>
            <person name="Schroeckh V."/>
            <person name="Hertweck C."/>
            <person name="Hube B."/>
            <person name="White T.C."/>
            <person name="Platzer M."/>
            <person name="Guthke R."/>
            <person name="Heitman J."/>
            <person name="Woestemeyer J."/>
            <person name="Zipfel P.F."/>
            <person name="Monod M."/>
            <person name="Brakhage A.A."/>
        </authorList>
    </citation>
    <scope>NUCLEOTIDE SEQUENCE [LARGE SCALE GENOMIC DNA]</scope>
    <source>
        <strain evidence="18">HKI 0517</strain>
    </source>
</reference>
<feature type="domain" description="Shugoshin N-terminal coiled-coil" evidence="16">
    <location>
        <begin position="604"/>
        <end position="647"/>
    </location>
</feature>
<evidence type="ECO:0000259" key="16">
    <source>
        <dbReference type="Pfam" id="PF07558"/>
    </source>
</evidence>
<dbReference type="InterPro" id="IPR001128">
    <property type="entry name" value="Cyt_P450"/>
</dbReference>
<keyword evidence="4" id="KW-0158">Chromosome</keyword>
<feature type="region of interest" description="Disordered" evidence="14">
    <location>
        <begin position="1100"/>
        <end position="1179"/>
    </location>
</feature>
<dbReference type="Pfam" id="PF07557">
    <property type="entry name" value="Shugoshin_C"/>
    <property type="match status" value="1"/>
</dbReference>
<dbReference type="InterPro" id="IPR050364">
    <property type="entry name" value="Cytochrome_P450_fung"/>
</dbReference>
<dbReference type="GO" id="GO:0005506">
    <property type="term" value="F:iron ion binding"/>
    <property type="evidence" value="ECO:0007669"/>
    <property type="project" value="InterPro"/>
</dbReference>
<proteinExistence type="inferred from homology"/>
<dbReference type="OrthoDB" id="5394106at2759"/>
<dbReference type="GO" id="GO:0016705">
    <property type="term" value="F:oxidoreductase activity, acting on paired donors, with incorporation or reduction of molecular oxygen"/>
    <property type="evidence" value="ECO:0007669"/>
    <property type="project" value="InterPro"/>
</dbReference>
<evidence type="ECO:0000256" key="6">
    <source>
        <dbReference type="ARBA" id="ARBA00022723"/>
    </source>
</evidence>
<evidence type="ECO:0000256" key="8">
    <source>
        <dbReference type="ARBA" id="ARBA00023002"/>
    </source>
</evidence>
<dbReference type="PANTHER" id="PTHR46300:SF9">
    <property type="entry name" value="P450, PUTATIVE-RELATED"/>
    <property type="match status" value="1"/>
</dbReference>
<keyword evidence="10" id="KW-0175">Coiled coil</keyword>
<keyword evidence="8" id="KW-0560">Oxidoreductase</keyword>
<protein>
    <submittedName>
        <fullName evidence="17">Shugoshin family protein</fullName>
    </submittedName>
</protein>
<evidence type="ECO:0000256" key="1">
    <source>
        <dbReference type="ARBA" id="ARBA00004584"/>
    </source>
</evidence>
<dbReference type="InterPro" id="IPR011516">
    <property type="entry name" value="Shugoshin_N"/>
</dbReference>
<dbReference type="AlphaFoldDB" id="D4DF27"/>
<dbReference type="EMBL" id="ACYE01000327">
    <property type="protein sequence ID" value="EFE39546.1"/>
    <property type="molecule type" value="Genomic_DNA"/>
</dbReference>